<dbReference type="PANTHER" id="PTHR36448:SF2">
    <property type="entry name" value="CUPIN TYPE-1 DOMAIN-CONTAINING PROTEIN"/>
    <property type="match status" value="1"/>
</dbReference>
<dbReference type="SUPFAM" id="SSF51182">
    <property type="entry name" value="RmlC-like cupins"/>
    <property type="match status" value="1"/>
</dbReference>
<dbReference type="Proteomes" id="UP001597448">
    <property type="component" value="Unassembled WGS sequence"/>
</dbReference>
<evidence type="ECO:0000313" key="3">
    <source>
        <dbReference type="Proteomes" id="UP001597448"/>
    </source>
</evidence>
<protein>
    <submittedName>
        <fullName evidence="2">Cupin domain-containing protein</fullName>
    </submittedName>
</protein>
<comment type="caution">
    <text evidence="2">The sequence shown here is derived from an EMBL/GenBank/DDBJ whole genome shotgun (WGS) entry which is preliminary data.</text>
</comment>
<dbReference type="InterPro" id="IPR014500">
    <property type="entry name" value="UCP019307_cupin"/>
</dbReference>
<accession>A0ABW5F979</accession>
<name>A0ABW5F979_9BACL</name>
<keyword evidence="3" id="KW-1185">Reference proteome</keyword>
<dbReference type="InterPro" id="IPR013096">
    <property type="entry name" value="Cupin_2"/>
</dbReference>
<evidence type="ECO:0000313" key="2">
    <source>
        <dbReference type="EMBL" id="MFD2411613.1"/>
    </source>
</evidence>
<dbReference type="PIRSF" id="PIRSF019307">
    <property type="entry name" value="UCP019307"/>
    <property type="match status" value="1"/>
</dbReference>
<feature type="domain" description="Cupin type-2" evidence="1">
    <location>
        <begin position="64"/>
        <end position="115"/>
    </location>
</feature>
<gene>
    <name evidence="2" type="ORF">ACFSX3_17120</name>
</gene>
<dbReference type="Gene3D" id="2.60.120.10">
    <property type="entry name" value="Jelly Rolls"/>
    <property type="match status" value="1"/>
</dbReference>
<evidence type="ECO:0000259" key="1">
    <source>
        <dbReference type="Pfam" id="PF07883"/>
    </source>
</evidence>
<dbReference type="Pfam" id="PF07883">
    <property type="entry name" value="Cupin_2"/>
    <property type="match status" value="1"/>
</dbReference>
<dbReference type="CDD" id="cd02219">
    <property type="entry name" value="cupin_YjlB-like"/>
    <property type="match status" value="1"/>
</dbReference>
<dbReference type="RefSeq" id="WP_379255824.1">
    <property type="nucleotide sequence ID" value="NZ_JBHSVQ010000001.1"/>
</dbReference>
<dbReference type="InterPro" id="IPR014710">
    <property type="entry name" value="RmlC-like_jellyroll"/>
</dbReference>
<dbReference type="InterPro" id="IPR047121">
    <property type="entry name" value="YjiB-like"/>
</dbReference>
<organism evidence="2 3">
    <name type="scientific">Paenibacillus rhizoplanae</name>
    <dbReference type="NCBI Taxonomy" id="1917181"/>
    <lineage>
        <taxon>Bacteria</taxon>
        <taxon>Bacillati</taxon>
        <taxon>Bacillota</taxon>
        <taxon>Bacilli</taxon>
        <taxon>Bacillales</taxon>
        <taxon>Paenibacillaceae</taxon>
        <taxon>Paenibacillus</taxon>
    </lineage>
</organism>
<dbReference type="PANTHER" id="PTHR36448">
    <property type="entry name" value="BLR7373 PROTEIN"/>
    <property type="match status" value="1"/>
</dbReference>
<proteinExistence type="predicted"/>
<sequence>MPEHNYIGREQDESIMKLSFQPDGLLPNNPELPVLLYKGVLRDHPEDTEQIFNNNGWLNSWVNGVFPYHHYHSNAHEVLGVISGSASLQLGGDAGYTASVEAGDVVVLPAGTAHKKLTASPDFRIAGAYPGGMDYNTRRADPDDFAAALPEIREVPLPERDPVYGEAGPLLRLWK</sequence>
<dbReference type="EMBL" id="JBHUKY010000029">
    <property type="protein sequence ID" value="MFD2411613.1"/>
    <property type="molecule type" value="Genomic_DNA"/>
</dbReference>
<reference evidence="3" key="1">
    <citation type="journal article" date="2019" name="Int. J. Syst. Evol. Microbiol.">
        <title>The Global Catalogue of Microorganisms (GCM) 10K type strain sequencing project: providing services to taxonomists for standard genome sequencing and annotation.</title>
        <authorList>
            <consortium name="The Broad Institute Genomics Platform"/>
            <consortium name="The Broad Institute Genome Sequencing Center for Infectious Disease"/>
            <person name="Wu L."/>
            <person name="Ma J."/>
        </authorList>
    </citation>
    <scope>NUCLEOTIDE SEQUENCE [LARGE SCALE GENOMIC DNA]</scope>
    <source>
        <strain evidence="3">CCM 8725</strain>
    </source>
</reference>
<dbReference type="InterPro" id="IPR011051">
    <property type="entry name" value="RmlC_Cupin_sf"/>
</dbReference>